<dbReference type="InterPro" id="IPR013087">
    <property type="entry name" value="Znf_C2H2_type"/>
</dbReference>
<organism evidence="4 5">
    <name type="scientific">Penicillium ucsense</name>
    <dbReference type="NCBI Taxonomy" id="2839758"/>
    <lineage>
        <taxon>Eukaryota</taxon>
        <taxon>Fungi</taxon>
        <taxon>Dikarya</taxon>
        <taxon>Ascomycota</taxon>
        <taxon>Pezizomycotina</taxon>
        <taxon>Eurotiomycetes</taxon>
        <taxon>Eurotiomycetidae</taxon>
        <taxon>Eurotiales</taxon>
        <taxon>Aspergillaceae</taxon>
        <taxon>Penicillium</taxon>
    </lineage>
</organism>
<dbReference type="OrthoDB" id="3544487at2759"/>
<dbReference type="PANTHER" id="PTHR37535">
    <property type="entry name" value="FLUG DOMAIN PROTEIN"/>
    <property type="match status" value="1"/>
</dbReference>
<evidence type="ECO:0000259" key="3">
    <source>
        <dbReference type="PROSITE" id="PS50157"/>
    </source>
</evidence>
<keyword evidence="1" id="KW-0479">Metal-binding</keyword>
<comment type="caution">
    <text evidence="4">The sequence shown here is derived from an EMBL/GenBank/DDBJ whole genome shotgun (WGS) entry which is preliminary data.</text>
</comment>
<feature type="region of interest" description="Disordered" evidence="2">
    <location>
        <begin position="489"/>
        <end position="513"/>
    </location>
</feature>
<keyword evidence="1" id="KW-0863">Zinc-finger</keyword>
<feature type="domain" description="C2H2-type" evidence="3">
    <location>
        <begin position="740"/>
        <end position="764"/>
    </location>
</feature>
<dbReference type="Pfam" id="PF11917">
    <property type="entry name" value="DUF3435"/>
    <property type="match status" value="1"/>
</dbReference>
<evidence type="ECO:0000256" key="1">
    <source>
        <dbReference type="PROSITE-ProRule" id="PRU00042"/>
    </source>
</evidence>
<keyword evidence="5" id="KW-1185">Reference proteome</keyword>
<feature type="compositionally biased region" description="Polar residues" evidence="2">
    <location>
        <begin position="496"/>
        <end position="509"/>
    </location>
</feature>
<gene>
    <name evidence="4" type="ORF">PECM_001962</name>
</gene>
<evidence type="ECO:0000313" key="5">
    <source>
        <dbReference type="Proteomes" id="UP000631181"/>
    </source>
</evidence>
<dbReference type="InterPro" id="IPR021842">
    <property type="entry name" value="DUF3435"/>
</dbReference>
<evidence type="ECO:0000313" key="4">
    <source>
        <dbReference type="EMBL" id="KAF7712914.1"/>
    </source>
</evidence>
<dbReference type="EMBL" id="WIWV01000143">
    <property type="protein sequence ID" value="KAF7712914.1"/>
    <property type="molecule type" value="Genomic_DNA"/>
</dbReference>
<feature type="compositionally biased region" description="Basic and acidic residues" evidence="2">
    <location>
        <begin position="654"/>
        <end position="669"/>
    </location>
</feature>
<feature type="region of interest" description="Disordered" evidence="2">
    <location>
        <begin position="34"/>
        <end position="64"/>
    </location>
</feature>
<dbReference type="SMART" id="SM00355">
    <property type="entry name" value="ZnF_C2H2"/>
    <property type="match status" value="2"/>
</dbReference>
<dbReference type="GO" id="GO:0008270">
    <property type="term" value="F:zinc ion binding"/>
    <property type="evidence" value="ECO:0007669"/>
    <property type="project" value="UniProtKB-KW"/>
</dbReference>
<sequence>MAATDAVFGSPSANFAATHRDICIHAPTTSARRSSLVRSLSESIEDSRSDTGLTEPEDEGDQPCDAGDAALLFADNEYPPEYYIQQLGNSDETVYTQEDYGKGTTALLDRVEEKWSQFCSFVRKDPNKEYQRLSIPILYNFLEWALNLRRGKNGRRLAGIKCKSSLDTFWKVFRLVYEKTTSNKIGNQMNRQMRRVIRRLAKKYKLSATGRDKPPMDVEDLAKVVETTVSRTKKKFGHGRHRIELGLFLQLAGLTTNRPQAILDLRYRHIQVSLLRDPQGGPHRIVIEFTFEFTKEWLGAKASNTYILPEIIFDPSLVLSPHVFLLGLLFADRAFDRVDGEEVLVLANQLPRLRIRDECNELRLQLDPAMDDVPVFRMSERTLNGIGISPDKPLPYSTLEPWVKKIGVITGIRQVTRPYSLRYGAGTALDSSGSVSDSLRNLVMHHADTRTFLKFYLSRRISNNLPAIIRGLDPEEDIMRAACRMSRTIDPDRPQELTTEQSSSVNQQPEIADLIRRRDEISRSLGRPLSKHKGTPKYETYRKLNQELAGARKRAQDTLLSQLQSKYDREQPMLEIKRQLSGIQLAGSSSKPLKCSTEVPIPQQRLIESLLTLPRPTIEEEMARRTEAIDAVAAYCQFQEGDTTRLPRNKRVEGRVVESKVPDTQHSESEVMETNPQPEGPFQSALRSVMKDHRPLFCFICLGQQDLDITKHVQRFASHGDVTKHIKRKHLQNLVSSTMIACNVCDKKFAEVMHFQRHANDSHSTVTGPLWCAVSS</sequence>
<name>A0A8J8WF16_9EURO</name>
<dbReference type="AlphaFoldDB" id="A0A8J8WF16"/>
<dbReference type="Proteomes" id="UP000631181">
    <property type="component" value="Unassembled WGS sequence"/>
</dbReference>
<dbReference type="PANTHER" id="PTHR37535:SF2">
    <property type="entry name" value="FINGER DOMAIN PROTEIN, PUTATIVE (AFU_ORTHOLOGUE AFUA_6G09300)-RELATED"/>
    <property type="match status" value="1"/>
</dbReference>
<accession>A0A8J8WF16</accession>
<proteinExistence type="predicted"/>
<evidence type="ECO:0000256" key="2">
    <source>
        <dbReference type="SAM" id="MobiDB-lite"/>
    </source>
</evidence>
<reference evidence="4" key="1">
    <citation type="journal article" date="2020" name="Front. Microbiol.">
        <title>Gene regulatory networks of Penicillium echinulatum 2HH and Penicillium oxalicum 114-2 inferred by a computational biology approach.</title>
        <authorList>
            <person name="Lenz A.R."/>
            <person name="Galan-Vasquez E."/>
            <person name="Balbinot E."/>
            <person name="De Abreu F.P."/>
            <person name="De Oliveira N.S."/>
            <person name="Da Rosa L.O."/>
            <person name="De Avila E Silva S."/>
            <person name="Camassola M."/>
            <person name="Dillon A.J.P."/>
            <person name="Perez-Rueda E."/>
        </authorList>
    </citation>
    <scope>NUCLEOTIDE SEQUENCE</scope>
    <source>
        <strain evidence="4">S1M29</strain>
    </source>
</reference>
<dbReference type="PROSITE" id="PS50157">
    <property type="entry name" value="ZINC_FINGER_C2H2_2"/>
    <property type="match status" value="1"/>
</dbReference>
<protein>
    <submittedName>
        <fullName evidence="4">Zinc finger C2H2 type domain-containing protein</fullName>
    </submittedName>
</protein>
<feature type="region of interest" description="Disordered" evidence="2">
    <location>
        <begin position="654"/>
        <end position="681"/>
    </location>
</feature>
<dbReference type="PROSITE" id="PS00028">
    <property type="entry name" value="ZINC_FINGER_C2H2_1"/>
    <property type="match status" value="1"/>
</dbReference>
<keyword evidence="1" id="KW-0862">Zinc</keyword>